<evidence type="ECO:0000313" key="3">
    <source>
        <dbReference type="EMBL" id="WAC02464.1"/>
    </source>
</evidence>
<reference evidence="3" key="1">
    <citation type="submission" date="2022-11" db="EMBL/GenBank/DDBJ databases">
        <title>Lacinutrix neustonica HL-RS19T sp. nov., isolated from the surface microlayer sample of brackish Lake Shihwa.</title>
        <authorList>
            <person name="Choi J.Y."/>
            <person name="Hwang C.Y."/>
        </authorList>
    </citation>
    <scope>NUCLEOTIDE SEQUENCE</scope>
    <source>
        <strain evidence="3">HL-RS19</strain>
    </source>
</reference>
<feature type="compositionally biased region" description="Pro residues" evidence="1">
    <location>
        <begin position="161"/>
        <end position="171"/>
    </location>
</feature>
<feature type="region of interest" description="Disordered" evidence="1">
    <location>
        <begin position="210"/>
        <end position="235"/>
    </location>
</feature>
<keyword evidence="2" id="KW-1133">Transmembrane helix</keyword>
<feature type="transmembrane region" description="Helical" evidence="2">
    <location>
        <begin position="49"/>
        <end position="68"/>
    </location>
</feature>
<keyword evidence="2" id="KW-0472">Membrane</keyword>
<name>A0A9E8SEM0_9FLAO</name>
<evidence type="ECO:0000313" key="4">
    <source>
        <dbReference type="Proteomes" id="UP001164705"/>
    </source>
</evidence>
<keyword evidence="2" id="KW-0812">Transmembrane</keyword>
<sequence>MIAQHELAHRTSKDAYAHMDGLDKVLLAFSELKNSDILTNDIKEELNKLLQPANIALFSAIFAAFLLLQSGGPLAWIATGAGIVLLIATFGTHVIDLGRALAAIANAENEIEFRQGVELLAQTIAKLGIDFLITIVSMGAAKIAGKAASTIRERFKVPEAPATPNPSPSRYPPGGRRLPLYRKPPPQLVSPIPPNTGPPRYPLGGRRLTMYTPETVPSRPGGAPTKASNPATDPEGYMKAWASEAVRDRALSLKQLMEANLAERAFRSITAGVGASIESLAPGLVTNPSGVVSREIGLVRLWVSSSGKYVPRKPWWQNNVWEDLVPWIKKANKASRTHHAERQLITANSKIFIIGATKPYCPHCAAHLYLNKITPATNYTRMGIKRLQAFLNEIGVSGKVLQKHVIALRTLFGLQPH</sequence>
<proteinExistence type="predicted"/>
<dbReference type="AlphaFoldDB" id="A0A9E8SEM0"/>
<organism evidence="3 4">
    <name type="scientific">Lacinutrix neustonica</name>
    <dbReference type="NCBI Taxonomy" id="2980107"/>
    <lineage>
        <taxon>Bacteria</taxon>
        <taxon>Pseudomonadati</taxon>
        <taxon>Bacteroidota</taxon>
        <taxon>Flavobacteriia</taxon>
        <taxon>Flavobacteriales</taxon>
        <taxon>Flavobacteriaceae</taxon>
        <taxon>Lacinutrix</taxon>
    </lineage>
</organism>
<dbReference type="RefSeq" id="WP_267677061.1">
    <property type="nucleotide sequence ID" value="NZ_CP113088.1"/>
</dbReference>
<evidence type="ECO:0000256" key="1">
    <source>
        <dbReference type="SAM" id="MobiDB-lite"/>
    </source>
</evidence>
<protein>
    <submittedName>
        <fullName evidence="3">Uncharacterized protein</fullName>
    </submittedName>
</protein>
<accession>A0A9E8SEM0</accession>
<dbReference type="Proteomes" id="UP001164705">
    <property type="component" value="Chromosome"/>
</dbReference>
<gene>
    <name evidence="3" type="ORF">N7U66_01770</name>
</gene>
<dbReference type="KEGG" id="lnu:N7U66_01770"/>
<dbReference type="EMBL" id="CP113088">
    <property type="protein sequence ID" value="WAC02464.1"/>
    <property type="molecule type" value="Genomic_DNA"/>
</dbReference>
<keyword evidence="4" id="KW-1185">Reference proteome</keyword>
<feature type="region of interest" description="Disordered" evidence="1">
    <location>
        <begin position="155"/>
        <end position="180"/>
    </location>
</feature>
<feature type="transmembrane region" description="Helical" evidence="2">
    <location>
        <begin position="74"/>
        <end position="95"/>
    </location>
</feature>
<evidence type="ECO:0000256" key="2">
    <source>
        <dbReference type="SAM" id="Phobius"/>
    </source>
</evidence>